<dbReference type="NCBIfam" id="TIGR00244">
    <property type="entry name" value="transcriptional regulator NrdR"/>
    <property type="match status" value="1"/>
</dbReference>
<evidence type="ECO:0000256" key="5">
    <source>
        <dbReference type="ARBA" id="ARBA00023015"/>
    </source>
</evidence>
<keyword evidence="8" id="KW-0863">Zinc-finger</keyword>
<evidence type="ECO:0000256" key="9">
    <source>
        <dbReference type="SAM" id="MobiDB-lite"/>
    </source>
</evidence>
<proteinExistence type="inferred from homology"/>
<evidence type="ECO:0000313" key="12">
    <source>
        <dbReference type="Proteomes" id="UP000824081"/>
    </source>
</evidence>
<evidence type="ECO:0000313" key="11">
    <source>
        <dbReference type="EMBL" id="HIU59705.1"/>
    </source>
</evidence>
<dbReference type="InterPro" id="IPR055173">
    <property type="entry name" value="NrdR-like_N"/>
</dbReference>
<dbReference type="Proteomes" id="UP000824081">
    <property type="component" value="Unassembled WGS sequence"/>
</dbReference>
<comment type="cofactor">
    <cofactor evidence="8">
        <name>Zn(2+)</name>
        <dbReference type="ChEBI" id="CHEBI:29105"/>
    </cofactor>
    <text evidence="8">Binds 1 zinc ion.</text>
</comment>
<dbReference type="PANTHER" id="PTHR30455">
    <property type="entry name" value="TRANSCRIPTIONAL REPRESSOR NRDR"/>
    <property type="match status" value="1"/>
</dbReference>
<evidence type="ECO:0000256" key="2">
    <source>
        <dbReference type="ARBA" id="ARBA00022741"/>
    </source>
</evidence>
<reference evidence="11" key="2">
    <citation type="journal article" date="2021" name="PeerJ">
        <title>Extensive microbial diversity within the chicken gut microbiome revealed by metagenomics and culture.</title>
        <authorList>
            <person name="Gilroy R."/>
            <person name="Ravi A."/>
            <person name="Getino M."/>
            <person name="Pursley I."/>
            <person name="Horton D.L."/>
            <person name="Alikhan N.F."/>
            <person name="Baker D."/>
            <person name="Gharbi K."/>
            <person name="Hall N."/>
            <person name="Watson M."/>
            <person name="Adriaenssens E.M."/>
            <person name="Foster-Nyarko E."/>
            <person name="Jarju S."/>
            <person name="Secka A."/>
            <person name="Antonio M."/>
            <person name="Oren A."/>
            <person name="Chaudhuri R.R."/>
            <person name="La Ragione R."/>
            <person name="Hildebrand F."/>
            <person name="Pallen M.J."/>
        </authorList>
    </citation>
    <scope>NUCLEOTIDE SEQUENCE</scope>
    <source>
        <strain evidence="11">11687</strain>
    </source>
</reference>
<gene>
    <name evidence="8 11" type="primary">nrdR</name>
    <name evidence="11" type="ORF">IAC57_06345</name>
</gene>
<dbReference type="GO" id="GO:0008270">
    <property type="term" value="F:zinc ion binding"/>
    <property type="evidence" value="ECO:0007669"/>
    <property type="project" value="UniProtKB-UniRule"/>
</dbReference>
<keyword evidence="4 8" id="KW-0067">ATP-binding</keyword>
<feature type="domain" description="ATP-cone" evidence="10">
    <location>
        <begin position="49"/>
        <end position="139"/>
    </location>
</feature>
<keyword evidence="1 8" id="KW-0678">Repressor</keyword>
<keyword evidence="3 8" id="KW-0862">Zinc</keyword>
<dbReference type="Pfam" id="PF22811">
    <property type="entry name" value="Zn_ribbon_NrdR"/>
    <property type="match status" value="1"/>
</dbReference>
<evidence type="ECO:0000256" key="6">
    <source>
        <dbReference type="ARBA" id="ARBA00023125"/>
    </source>
</evidence>
<dbReference type="InterPro" id="IPR003796">
    <property type="entry name" value="RNR_NrdR-like"/>
</dbReference>
<dbReference type="AlphaFoldDB" id="A0A9D1SH21"/>
<organism evidence="11 12">
    <name type="scientific">Candidatus Scatosoma pullistercoris</name>
    <dbReference type="NCBI Taxonomy" id="2840934"/>
    <lineage>
        <taxon>Bacteria</taxon>
        <taxon>Bacillati</taxon>
        <taxon>Bacillota</taxon>
        <taxon>Clostridia</taxon>
        <taxon>Candidatus Scatosoma</taxon>
    </lineage>
</organism>
<evidence type="ECO:0000256" key="1">
    <source>
        <dbReference type="ARBA" id="ARBA00022491"/>
    </source>
</evidence>
<comment type="caution">
    <text evidence="11">The sequence shown here is derived from an EMBL/GenBank/DDBJ whole genome shotgun (WGS) entry which is preliminary data.</text>
</comment>
<evidence type="ECO:0000256" key="4">
    <source>
        <dbReference type="ARBA" id="ARBA00022840"/>
    </source>
</evidence>
<feature type="region of interest" description="Disordered" evidence="9">
    <location>
        <begin position="150"/>
        <end position="170"/>
    </location>
</feature>
<dbReference type="Pfam" id="PF03477">
    <property type="entry name" value="ATP-cone"/>
    <property type="match status" value="1"/>
</dbReference>
<evidence type="ECO:0000256" key="7">
    <source>
        <dbReference type="ARBA" id="ARBA00023163"/>
    </source>
</evidence>
<name>A0A9D1SH21_9FIRM</name>
<dbReference type="EMBL" id="DVMZ01000172">
    <property type="protein sequence ID" value="HIU59705.1"/>
    <property type="molecule type" value="Genomic_DNA"/>
</dbReference>
<sequence>MKCLYCDCTESKVIDSRSADDDRTIRRRRECVGCGRRFTTYETIEVTPVLVVKNNGTRQAFNAEKVRNGIIKSCEKRPVPMAVIDGMVADISKQVYNSMESEITSKQIGEMVMERLKKVDEVAYVRYASVYRSFKDISSFLAELKDMMKEREGEARRGRAKDAGKEGKNE</sequence>
<keyword evidence="7 8" id="KW-0804">Transcription</keyword>
<reference evidence="11" key="1">
    <citation type="submission" date="2020-10" db="EMBL/GenBank/DDBJ databases">
        <authorList>
            <person name="Gilroy R."/>
        </authorList>
    </citation>
    <scope>NUCLEOTIDE SEQUENCE</scope>
    <source>
        <strain evidence="11">11687</strain>
    </source>
</reference>
<dbReference type="GO" id="GO:0045892">
    <property type="term" value="P:negative regulation of DNA-templated transcription"/>
    <property type="evidence" value="ECO:0007669"/>
    <property type="project" value="UniProtKB-UniRule"/>
</dbReference>
<keyword evidence="8" id="KW-0479">Metal-binding</keyword>
<evidence type="ECO:0000259" key="10">
    <source>
        <dbReference type="PROSITE" id="PS51161"/>
    </source>
</evidence>
<dbReference type="HAMAP" id="MF_00440">
    <property type="entry name" value="NrdR"/>
    <property type="match status" value="1"/>
</dbReference>
<feature type="zinc finger region" evidence="8">
    <location>
        <begin position="3"/>
        <end position="34"/>
    </location>
</feature>
<comment type="similarity">
    <text evidence="8">Belongs to the NrdR family.</text>
</comment>
<comment type="function">
    <text evidence="8">Negatively regulates transcription of bacterial ribonucleotide reductase nrd genes and operons by binding to NrdR-boxes.</text>
</comment>
<dbReference type="GO" id="GO:0003677">
    <property type="term" value="F:DNA binding"/>
    <property type="evidence" value="ECO:0007669"/>
    <property type="project" value="UniProtKB-KW"/>
</dbReference>
<keyword evidence="6 8" id="KW-0238">DNA-binding</keyword>
<evidence type="ECO:0000256" key="8">
    <source>
        <dbReference type="HAMAP-Rule" id="MF_00440"/>
    </source>
</evidence>
<dbReference type="PROSITE" id="PS51161">
    <property type="entry name" value="ATP_CONE"/>
    <property type="match status" value="1"/>
</dbReference>
<accession>A0A9D1SH21</accession>
<dbReference type="GO" id="GO:0005524">
    <property type="term" value="F:ATP binding"/>
    <property type="evidence" value="ECO:0007669"/>
    <property type="project" value="UniProtKB-UniRule"/>
</dbReference>
<keyword evidence="5 8" id="KW-0805">Transcription regulation</keyword>
<dbReference type="PANTHER" id="PTHR30455:SF2">
    <property type="entry name" value="TRANSCRIPTIONAL REPRESSOR NRDR"/>
    <property type="match status" value="1"/>
</dbReference>
<dbReference type="InterPro" id="IPR005144">
    <property type="entry name" value="ATP-cone_dom"/>
</dbReference>
<protein>
    <recommendedName>
        <fullName evidence="8">Transcriptional repressor NrdR</fullName>
    </recommendedName>
</protein>
<evidence type="ECO:0000256" key="3">
    <source>
        <dbReference type="ARBA" id="ARBA00022833"/>
    </source>
</evidence>
<keyword evidence="2 8" id="KW-0547">Nucleotide-binding</keyword>